<reference evidence="1" key="1">
    <citation type="journal article" date="2020" name="Nature">
        <title>Giant virus diversity and host interactions through global metagenomics.</title>
        <authorList>
            <person name="Schulz F."/>
            <person name="Roux S."/>
            <person name="Paez-Espino D."/>
            <person name="Jungbluth S."/>
            <person name="Walsh D.A."/>
            <person name="Denef V.J."/>
            <person name="McMahon K.D."/>
            <person name="Konstantinidis K.T."/>
            <person name="Eloe-Fadrosh E.A."/>
            <person name="Kyrpides N.C."/>
            <person name="Woyke T."/>
        </authorList>
    </citation>
    <scope>NUCLEOTIDE SEQUENCE</scope>
    <source>
        <strain evidence="1">GVMAG-S-1101165-79</strain>
    </source>
</reference>
<evidence type="ECO:0000313" key="1">
    <source>
        <dbReference type="EMBL" id="QHS82215.1"/>
    </source>
</evidence>
<dbReference type="AlphaFoldDB" id="A0A6C0ASH1"/>
<protein>
    <recommendedName>
        <fullName evidence="2">C2H2-type domain-containing protein</fullName>
    </recommendedName>
</protein>
<sequence>MIENDSKKSQKVSHIFACLVCDYNSSKKSDYEKHLSTDKHKIKINDSKMVENDSKKSQKVAKLFKCKCGKIYKYDSGYYRHKKVCSKIKTELNQEINIINNEDLSDKDLILLLLKQHTKLVEQNSELLEVIKNGTSNTNYSHNTTNSHNKSFNLQFFLNETCKDAMNIMDFVDSIKLQLSDLEKVGEIGYVDGISNIIVKNLNALDVEKRPVHCTDKKREVLYIKDEDKWEKEDEEKKKLRKAIKRVASKNQRLIPKFKEIHPDCIKAASKFSDQYNKMIIESMGGSGDNDLEKEDKIIKNISKNVIIDKNIMVKDAT</sequence>
<proteinExistence type="predicted"/>
<name>A0A6C0ASH1_9ZZZZ</name>
<evidence type="ECO:0008006" key="2">
    <source>
        <dbReference type="Google" id="ProtNLM"/>
    </source>
</evidence>
<accession>A0A6C0ASH1</accession>
<organism evidence="1">
    <name type="scientific">viral metagenome</name>
    <dbReference type="NCBI Taxonomy" id="1070528"/>
    <lineage>
        <taxon>unclassified sequences</taxon>
        <taxon>metagenomes</taxon>
        <taxon>organismal metagenomes</taxon>
    </lineage>
</organism>
<dbReference type="EMBL" id="MN740763">
    <property type="protein sequence ID" value="QHS82215.1"/>
    <property type="molecule type" value="Genomic_DNA"/>
</dbReference>